<dbReference type="AlphaFoldDB" id="A0A830HIF7"/>
<feature type="region of interest" description="Disordered" evidence="1">
    <location>
        <begin position="89"/>
        <end position="111"/>
    </location>
</feature>
<feature type="region of interest" description="Disordered" evidence="1">
    <location>
        <begin position="1066"/>
        <end position="1145"/>
    </location>
</feature>
<dbReference type="InterPro" id="IPR003959">
    <property type="entry name" value="ATPase_AAA_core"/>
</dbReference>
<comment type="caution">
    <text evidence="4">The sequence shown here is derived from an EMBL/GenBank/DDBJ whole genome shotgun (WGS) entry which is preliminary data.</text>
</comment>
<dbReference type="InterPro" id="IPR000642">
    <property type="entry name" value="Peptidase_M41"/>
</dbReference>
<name>A0A830HIF7_9CHLO</name>
<dbReference type="Pfam" id="PF00004">
    <property type="entry name" value="AAA"/>
    <property type="match status" value="1"/>
</dbReference>
<dbReference type="Pfam" id="PF01434">
    <property type="entry name" value="Peptidase_M41"/>
    <property type="match status" value="1"/>
</dbReference>
<dbReference type="Gene3D" id="3.40.50.300">
    <property type="entry name" value="P-loop containing nucleotide triphosphate hydrolases"/>
    <property type="match status" value="1"/>
</dbReference>
<dbReference type="Proteomes" id="UP000660262">
    <property type="component" value="Unassembled WGS sequence"/>
</dbReference>
<dbReference type="PANTHER" id="PTHR23076">
    <property type="entry name" value="METALLOPROTEASE M41 FTSH"/>
    <property type="match status" value="1"/>
</dbReference>
<dbReference type="PROSITE" id="PS00674">
    <property type="entry name" value="AAA"/>
    <property type="match status" value="1"/>
</dbReference>
<sequence length="1145" mass="127087">MAAVSGMRCGGTARAPCRAPPSAFSRGWRSLHARNMHLSQGNRNLLVFPQPQQRAAGNWGGSLGVVSHASSSSSSSRLAFSRRRIPAALNHAQQQQQQQRKSSQMNLSRGSKSYLSAIPSQHHNPALGHDFNDILHTSTTTSKHQTSRKEGLSEVASSVAAAAAAAAAALACNAAASSFAPAQAAEGERKPNPVAEVSLLRRNRGDGEETVPWGPHSLKGDEEYENLIMKTNLEDADFHKWSKYLDKYGTQIYDEKTGALAAQFMETKTPQEKWHDIQSKKEARDRERTQSDHVFPGSKRGIDDGEKLRMPSTLFRIDQLETMSYTTLWIYAREGHLDKAKFTHDQRHIIVTTKDDAPGGKAVHKIRLPYDPELYDHLVGNGVDVEFRTHSLFADYLTTFIGFFTPVFAFFVLFKVASFVMFGSRWFNIQWEYIKNLLGIGGMKRQQGVGDADVRQLSPWKNKKSFKSIAGCNDVKRELRPIIEYLRNPERFRRMGMRNPGGVLFGGPPGTGKTLMAQCIAGEAGCEFFTTSGASFGTMTVGGGPQSVRAVFERARKFKPSVVFIDEFDAIARSRTEDDNSGGESEGNDDAATLNQMLTELDGFDANDGVLVLAATNRPQYLDEAVTRPGRFDRIITMPLPNNEGRKDILGVHLRQKGQTEEIIENLRLERFARALVGRTGADIMSIVNQAAALAVKQRSMEIQEMNLYEALEDYQQTQFDLYNDDVSYSKTWKVYECITEESRIGLAAYHAGKALIGCLLPGMDELGRAVLFPQGAPYGFTYFIPREAEAEGRVLSRQLMEDRITTLIAGRVAERMIVGSAFLQLGINSNDLHDANQLARRMVYSYGWGRKLGPVTMMTGTPEAFLATDRGEFLENMPAEMAQQAYESIKEILVAAEAKATWGLLVNWNVLQAVMVELLSVRGLSQDQMDRIFTQHNAVMFPGNMLEDYSFNPVTGKLVLPKNIDEAHGKPRFGVVPADASGKPHPNLVPKPVVDIQEDIHRWKSGQQLDEVWPSLVDTAYGGAGTRIPPFEYEEWRDKLTKYHRARPFDDNFIHDYLYTVPIEPDTLQETPNAREKFDERASKATPFPEPQPVTSASDVLVERRKRREAAKASSGGEGSAESAESESSSSGGVGVAEKKSDKS</sequence>
<dbReference type="SUPFAM" id="SSF140990">
    <property type="entry name" value="FtsH protease domain-like"/>
    <property type="match status" value="1"/>
</dbReference>
<feature type="compositionally biased region" description="Polar residues" evidence="1">
    <location>
        <begin position="100"/>
        <end position="111"/>
    </location>
</feature>
<evidence type="ECO:0000313" key="4">
    <source>
        <dbReference type="EMBL" id="GHP04837.1"/>
    </source>
</evidence>
<dbReference type="GO" id="GO:0045037">
    <property type="term" value="P:protein import into chloroplast stroma"/>
    <property type="evidence" value="ECO:0007669"/>
    <property type="project" value="TreeGrafter"/>
</dbReference>
<evidence type="ECO:0000256" key="1">
    <source>
        <dbReference type="SAM" id="MobiDB-lite"/>
    </source>
</evidence>
<dbReference type="EMBL" id="BNJQ01000008">
    <property type="protein sequence ID" value="GHP04837.1"/>
    <property type="molecule type" value="Genomic_DNA"/>
</dbReference>
<feature type="transmembrane region" description="Helical" evidence="2">
    <location>
        <begin position="396"/>
        <end position="422"/>
    </location>
</feature>
<dbReference type="InterPro" id="IPR003960">
    <property type="entry name" value="ATPase_AAA_CS"/>
</dbReference>
<keyword evidence="2" id="KW-0472">Membrane</keyword>
<dbReference type="PANTHER" id="PTHR23076:SF37">
    <property type="entry name" value="ATP-DEPENDENT ZINC METALLOPROTEASE FTSH 4, MITOCHONDRIAL"/>
    <property type="match status" value="1"/>
</dbReference>
<feature type="region of interest" description="Disordered" evidence="1">
    <location>
        <begin position="1"/>
        <end position="22"/>
    </location>
</feature>
<feature type="region of interest" description="Disordered" evidence="1">
    <location>
        <begin position="268"/>
        <end position="302"/>
    </location>
</feature>
<dbReference type="InterPro" id="IPR003593">
    <property type="entry name" value="AAA+_ATPase"/>
</dbReference>
<protein>
    <submittedName>
        <fullName evidence="4">ATP-dependent zinc</fullName>
    </submittedName>
</protein>
<organism evidence="4 5">
    <name type="scientific">Pycnococcus provasolii</name>
    <dbReference type="NCBI Taxonomy" id="41880"/>
    <lineage>
        <taxon>Eukaryota</taxon>
        <taxon>Viridiplantae</taxon>
        <taxon>Chlorophyta</taxon>
        <taxon>Pseudoscourfieldiophyceae</taxon>
        <taxon>Pseudoscourfieldiales</taxon>
        <taxon>Pycnococcaceae</taxon>
        <taxon>Pycnococcus</taxon>
    </lineage>
</organism>
<reference evidence="4" key="1">
    <citation type="submission" date="2020-10" db="EMBL/GenBank/DDBJ databases">
        <title>Unveiling of a novel bifunctional photoreceptor, Dualchrome1, isolated from a cosmopolitan green alga.</title>
        <authorList>
            <person name="Suzuki S."/>
            <person name="Kawachi M."/>
        </authorList>
    </citation>
    <scope>NUCLEOTIDE SEQUENCE</scope>
    <source>
        <strain evidence="4">NIES 2893</strain>
    </source>
</reference>
<feature type="compositionally biased region" description="Basic and acidic residues" evidence="1">
    <location>
        <begin position="1074"/>
        <end position="1084"/>
    </location>
</feature>
<dbReference type="GO" id="GO:0016887">
    <property type="term" value="F:ATP hydrolysis activity"/>
    <property type="evidence" value="ECO:0007669"/>
    <property type="project" value="InterPro"/>
</dbReference>
<keyword evidence="5" id="KW-1185">Reference proteome</keyword>
<keyword evidence="2" id="KW-0812">Transmembrane</keyword>
<dbReference type="SMART" id="SM00382">
    <property type="entry name" value="AAA"/>
    <property type="match status" value="1"/>
</dbReference>
<feature type="compositionally biased region" description="Basic and acidic residues" evidence="1">
    <location>
        <begin position="269"/>
        <end position="291"/>
    </location>
</feature>
<dbReference type="FunFam" id="3.40.50.300:FF:002568">
    <property type="entry name" value="Cell division protein (FtsH)"/>
    <property type="match status" value="1"/>
</dbReference>
<evidence type="ECO:0000313" key="5">
    <source>
        <dbReference type="Proteomes" id="UP000660262"/>
    </source>
</evidence>
<dbReference type="GO" id="GO:0005524">
    <property type="term" value="F:ATP binding"/>
    <property type="evidence" value="ECO:0007669"/>
    <property type="project" value="InterPro"/>
</dbReference>
<dbReference type="OrthoDB" id="1413014at2759"/>
<proteinExistence type="predicted"/>
<dbReference type="GO" id="GO:0009507">
    <property type="term" value="C:chloroplast"/>
    <property type="evidence" value="ECO:0007669"/>
    <property type="project" value="TreeGrafter"/>
</dbReference>
<feature type="domain" description="AAA+ ATPase" evidence="3">
    <location>
        <begin position="499"/>
        <end position="642"/>
    </location>
</feature>
<dbReference type="Gene3D" id="1.10.8.60">
    <property type="match status" value="1"/>
</dbReference>
<dbReference type="InterPro" id="IPR037219">
    <property type="entry name" value="Peptidase_M41-like"/>
</dbReference>
<dbReference type="InterPro" id="IPR027417">
    <property type="entry name" value="P-loop_NTPase"/>
</dbReference>
<keyword evidence="2" id="KW-1133">Transmembrane helix</keyword>
<dbReference type="GO" id="GO:0004176">
    <property type="term" value="F:ATP-dependent peptidase activity"/>
    <property type="evidence" value="ECO:0007669"/>
    <property type="project" value="InterPro"/>
</dbReference>
<dbReference type="GO" id="GO:0004222">
    <property type="term" value="F:metalloendopeptidase activity"/>
    <property type="evidence" value="ECO:0007669"/>
    <property type="project" value="InterPro"/>
</dbReference>
<dbReference type="SUPFAM" id="SSF52540">
    <property type="entry name" value="P-loop containing nucleoside triphosphate hydrolases"/>
    <property type="match status" value="1"/>
</dbReference>
<dbReference type="GO" id="GO:0006508">
    <property type="term" value="P:proteolysis"/>
    <property type="evidence" value="ECO:0007669"/>
    <property type="project" value="InterPro"/>
</dbReference>
<evidence type="ECO:0000256" key="2">
    <source>
        <dbReference type="SAM" id="Phobius"/>
    </source>
</evidence>
<evidence type="ECO:0000259" key="3">
    <source>
        <dbReference type="SMART" id="SM00382"/>
    </source>
</evidence>
<feature type="compositionally biased region" description="Low complexity" evidence="1">
    <location>
        <begin position="1113"/>
        <end position="1132"/>
    </location>
</feature>
<dbReference type="Gene3D" id="1.20.58.760">
    <property type="entry name" value="Peptidase M41"/>
    <property type="match status" value="1"/>
</dbReference>
<gene>
    <name evidence="4" type="ORF">PPROV_000358900</name>
</gene>
<accession>A0A830HIF7</accession>